<dbReference type="Proteomes" id="UP000010809">
    <property type="component" value="Chromosome"/>
</dbReference>
<gene>
    <name evidence="9" type="primary">bepC [H]</name>
    <name evidence="9" type="ordered locus">TVNIR_0127</name>
</gene>
<keyword evidence="8" id="KW-0732">Signal</keyword>
<dbReference type="SUPFAM" id="SSF56954">
    <property type="entry name" value="Outer membrane efflux proteins (OEP)"/>
    <property type="match status" value="1"/>
</dbReference>
<dbReference type="InterPro" id="IPR010130">
    <property type="entry name" value="T1SS_OMP_TolC"/>
</dbReference>
<comment type="subcellular location">
    <subcellularLocation>
        <location evidence="1">Cell outer membrane</location>
    </subcellularLocation>
</comment>
<keyword evidence="5" id="KW-0812">Transmembrane</keyword>
<dbReference type="KEGG" id="tni:TVNIR_0127"/>
<evidence type="ECO:0000256" key="2">
    <source>
        <dbReference type="ARBA" id="ARBA00007613"/>
    </source>
</evidence>
<proteinExistence type="inferred from homology"/>
<keyword evidence="6" id="KW-0472">Membrane</keyword>
<dbReference type="GO" id="GO:0015562">
    <property type="term" value="F:efflux transmembrane transporter activity"/>
    <property type="evidence" value="ECO:0007669"/>
    <property type="project" value="InterPro"/>
</dbReference>
<evidence type="ECO:0000256" key="8">
    <source>
        <dbReference type="SAM" id="SignalP"/>
    </source>
</evidence>
<dbReference type="GO" id="GO:0009279">
    <property type="term" value="C:cell outer membrane"/>
    <property type="evidence" value="ECO:0007669"/>
    <property type="project" value="UniProtKB-SubCell"/>
</dbReference>
<dbReference type="AlphaFoldDB" id="L0DS73"/>
<dbReference type="STRING" id="1255043.TVNIR_0127"/>
<evidence type="ECO:0000313" key="9">
    <source>
        <dbReference type="EMBL" id="AGA31840.1"/>
    </source>
</evidence>
<evidence type="ECO:0000313" key="10">
    <source>
        <dbReference type="Proteomes" id="UP000010809"/>
    </source>
</evidence>
<evidence type="ECO:0000256" key="6">
    <source>
        <dbReference type="ARBA" id="ARBA00023136"/>
    </source>
</evidence>
<dbReference type="GO" id="GO:1990281">
    <property type="term" value="C:efflux pump complex"/>
    <property type="evidence" value="ECO:0007669"/>
    <property type="project" value="TreeGrafter"/>
</dbReference>
<keyword evidence="4" id="KW-1134">Transmembrane beta strand</keyword>
<dbReference type="NCBIfam" id="TIGR01844">
    <property type="entry name" value="type_I_sec_TolC"/>
    <property type="match status" value="1"/>
</dbReference>
<keyword evidence="7" id="KW-0998">Cell outer membrane</keyword>
<organism evidence="9 10">
    <name type="scientific">Thioalkalivibrio nitratireducens (strain DSM 14787 / UNIQEM 213 / ALEN2)</name>
    <dbReference type="NCBI Taxonomy" id="1255043"/>
    <lineage>
        <taxon>Bacteria</taxon>
        <taxon>Pseudomonadati</taxon>
        <taxon>Pseudomonadota</taxon>
        <taxon>Gammaproteobacteria</taxon>
        <taxon>Chromatiales</taxon>
        <taxon>Ectothiorhodospiraceae</taxon>
        <taxon>Thioalkalivibrio</taxon>
    </lineage>
</organism>
<evidence type="ECO:0000256" key="4">
    <source>
        <dbReference type="ARBA" id="ARBA00022452"/>
    </source>
</evidence>
<dbReference type="InterPro" id="IPR051906">
    <property type="entry name" value="TolC-like"/>
</dbReference>
<keyword evidence="10" id="KW-1185">Reference proteome</keyword>
<reference evidence="9" key="1">
    <citation type="submission" date="2015-12" db="EMBL/GenBank/DDBJ databases">
        <authorList>
            <person name="Tikhonova T.V."/>
            <person name="Pavlov A.R."/>
            <person name="Beletsky A.V."/>
            <person name="Mardanov A.V."/>
            <person name="Sorokin D.Y."/>
            <person name="Ravin N.V."/>
            <person name="Popov V.O."/>
        </authorList>
    </citation>
    <scope>NUCLEOTIDE SEQUENCE</scope>
    <source>
        <strain evidence="9">DSM 14787</strain>
    </source>
</reference>
<dbReference type="PATRIC" id="fig|1255043.3.peg.127"/>
<dbReference type="eggNOG" id="COG1538">
    <property type="taxonomic scope" value="Bacteria"/>
</dbReference>
<dbReference type="GO" id="GO:0015288">
    <property type="term" value="F:porin activity"/>
    <property type="evidence" value="ECO:0007669"/>
    <property type="project" value="TreeGrafter"/>
</dbReference>
<keyword evidence="3" id="KW-0813">Transport</keyword>
<dbReference type="PANTHER" id="PTHR30026">
    <property type="entry name" value="OUTER MEMBRANE PROTEIN TOLC"/>
    <property type="match status" value="1"/>
</dbReference>
<dbReference type="Gene3D" id="1.20.1600.10">
    <property type="entry name" value="Outer membrane efflux proteins (OEP)"/>
    <property type="match status" value="1"/>
</dbReference>
<feature type="signal peptide" evidence="8">
    <location>
        <begin position="1"/>
        <end position="36"/>
    </location>
</feature>
<dbReference type="EMBL" id="CP003989">
    <property type="protein sequence ID" value="AGA31840.1"/>
    <property type="molecule type" value="Genomic_DNA"/>
</dbReference>
<evidence type="ECO:0000256" key="3">
    <source>
        <dbReference type="ARBA" id="ARBA00022448"/>
    </source>
</evidence>
<comment type="similarity">
    <text evidence="2">Belongs to the outer membrane factor (OMF) (TC 1.B.17) family.</text>
</comment>
<evidence type="ECO:0000256" key="5">
    <source>
        <dbReference type="ARBA" id="ARBA00022692"/>
    </source>
</evidence>
<evidence type="ECO:0000256" key="1">
    <source>
        <dbReference type="ARBA" id="ARBA00004442"/>
    </source>
</evidence>
<dbReference type="PANTHER" id="PTHR30026:SF22">
    <property type="entry name" value="OUTER MEMBRANE EFFLUX PROTEIN"/>
    <property type="match status" value="1"/>
</dbReference>
<dbReference type="HOGENOM" id="CLU_012817_0_0_6"/>
<protein>
    <submittedName>
        <fullName evidence="9">Agglutination protein</fullName>
    </submittedName>
</protein>
<evidence type="ECO:0000256" key="7">
    <source>
        <dbReference type="ARBA" id="ARBA00023237"/>
    </source>
</evidence>
<sequence length="485" mass="54836">MRMIKRWVDDMKSLKRFALSVAVAAMLAVMGTVAQASIPEPLREAIIEAINTNPEVQERWHAFLAAEEGRKVARGRYFPEVDLTLSAARQYQESSDFGRLTRDPLSASLTLNQMIYDGFFTQADVARLGHAKMVRYYELLEAAEQAALEAIRAYADVERYRELVFLAEQNYQAHRDLYDQVEELARTGVGRRVDLEQATGRLALAESNLLTEIANLHDVTARFLRIVGRTPPDDYIEMIGVLPVERIPETVDQALVDALASNPALFASVENILSAQEQVRVGRSYYHPRLDFRVQASRDNALNNFFTDSGEEWVTDTVIGLVLTFNLFRGLADQARIGQFVEEANVAKDKRETVCRNIRQTVAIAFNDIDVLDERLVYLDQHQLSSDRVRTAYMQQFTIGQRTLLDLLDMENEFFEARRAFVDGQFDREIAVAEALTGLGRLLPALELVRDEMPDVGDPPVIDPEEICPPVAPPAVEVPRNSLFR</sequence>
<name>L0DS73_THIND</name>
<accession>L0DS73</accession>
<dbReference type="Pfam" id="PF02321">
    <property type="entry name" value="OEP"/>
    <property type="match status" value="2"/>
</dbReference>
<feature type="chain" id="PRO_5003940406" evidence="8">
    <location>
        <begin position="37"/>
        <end position="485"/>
    </location>
</feature>
<dbReference type="InterPro" id="IPR003423">
    <property type="entry name" value="OMP_efflux"/>
</dbReference>